<reference evidence="11 12" key="1">
    <citation type="journal article" date="2018" name="PLoS Genet.">
        <title>Population sequencing reveals clonal diversity and ancestral inbreeding in the grapevine cultivar Chardonnay.</title>
        <authorList>
            <person name="Roach M.J."/>
            <person name="Johnson D.L."/>
            <person name="Bohlmann J."/>
            <person name="van Vuuren H.J."/>
            <person name="Jones S.J."/>
            <person name="Pretorius I.S."/>
            <person name="Schmidt S.A."/>
            <person name="Borneman A.R."/>
        </authorList>
    </citation>
    <scope>NUCLEOTIDE SEQUENCE [LARGE SCALE GENOMIC DNA]</scope>
    <source>
        <strain evidence="12">cv. Chardonnay</strain>
        <tissue evidence="11">Leaf</tissue>
    </source>
</reference>
<dbReference type="InterPro" id="IPR050905">
    <property type="entry name" value="Plant_NBS-LRR"/>
</dbReference>
<keyword evidence="6" id="KW-0067">ATP-binding</keyword>
<organism evidence="11 12">
    <name type="scientific">Vitis vinifera</name>
    <name type="common">Grape</name>
    <dbReference type="NCBI Taxonomy" id="29760"/>
    <lineage>
        <taxon>Eukaryota</taxon>
        <taxon>Viridiplantae</taxon>
        <taxon>Streptophyta</taxon>
        <taxon>Embryophyta</taxon>
        <taxon>Tracheophyta</taxon>
        <taxon>Spermatophyta</taxon>
        <taxon>Magnoliopsida</taxon>
        <taxon>eudicotyledons</taxon>
        <taxon>Gunneridae</taxon>
        <taxon>Pentapetalae</taxon>
        <taxon>rosids</taxon>
        <taxon>Vitales</taxon>
        <taxon>Vitaceae</taxon>
        <taxon>Viteae</taxon>
        <taxon>Vitis</taxon>
    </lineage>
</organism>
<name>A0A438IDI1_VITVI</name>
<evidence type="ECO:0000313" key="12">
    <source>
        <dbReference type="Proteomes" id="UP000288805"/>
    </source>
</evidence>
<comment type="similarity">
    <text evidence="1">Belongs to the disease resistance NB-LRR family.</text>
</comment>
<evidence type="ECO:0000259" key="10">
    <source>
        <dbReference type="Pfam" id="PF23559"/>
    </source>
</evidence>
<dbReference type="InterPro" id="IPR001611">
    <property type="entry name" value="Leu-rich_rpt"/>
</dbReference>
<dbReference type="Gene3D" id="3.80.10.10">
    <property type="entry name" value="Ribonuclease Inhibitor"/>
    <property type="match status" value="3"/>
</dbReference>
<dbReference type="InterPro" id="IPR003591">
    <property type="entry name" value="Leu-rich_rpt_typical-subtyp"/>
</dbReference>
<accession>A0A438IDI1</accession>
<dbReference type="Pfam" id="PF23559">
    <property type="entry name" value="WHD_DRP"/>
    <property type="match status" value="1"/>
</dbReference>
<dbReference type="AlphaFoldDB" id="A0A438IDI1"/>
<evidence type="ECO:0000259" key="9">
    <source>
        <dbReference type="Pfam" id="PF23247"/>
    </source>
</evidence>
<sequence>MERLKCREQDVNVELQNAQFHRKKEKKEVENWLKEVQNLKDDVERMEQEVGKGRCFSRLGFLRQSEENIEKVDELLELGKFPEGILIDVGIPIGVDGGKLIITTRSRDVCLRMGCKEIIKLEALSQEEASELFNKTLERYNVLNQKEEEIAKNIIKECAGLPLAIVTTARNHEIRRVSLIKYWIAEGLLEEMRTRQAKRDRGHAILNKLENVCLLERCQNGKCVKMHDVIRDMAINITRSRFMVKTERYLEDLPSEMEWSNNVERVSLMDSQLSTLMSSRFLLCAHGGLRVLDLSHTDIAFLPNSIYGMVNLRALILCYCRKLKHVGSLAKLKELRELDLSWNEMETIPDGIEKLILLKHFSWIAYPLSQALPNPTPNPLPNLLHLQCLRLEDRRFMDVGAEELSGLRKLEILSVNFSSLHNFNSYIRTQHYWRLTHYHVQLNGRKSIFPRFQPNPHDFCKGVEVWECKLKEEGKDDDDYQLMLPTNIQFLQINRCHLPTSLIDVSPSLKIATDLKACLIIECKGIEYLWWVEGCIASLNTLYLHELPSLRDLFMFRPTATVSCSSLKHLNVSDCNNLKHMFTLELVKYHIQNLQTIYVSSCNQMEDIIVAAAEVEEEEEEEGEEDTNETNNLILCLPNLQSFELAHVPKLKSIWKGTMTCDSLQRFTVMYCPKLRRLPLSVHINDGDGEGRPSTPPLKQIKGEQMWWDGVEWDTHPHAKSVFQPLFVQDASSMRQAHWYTKIEDIFEEVD</sequence>
<dbReference type="InterPro" id="IPR032675">
    <property type="entry name" value="LRR_dom_sf"/>
</dbReference>
<feature type="domain" description="Disease resistance protein At4g27190-like leucine-rich repeats" evidence="9">
    <location>
        <begin position="487"/>
        <end position="603"/>
    </location>
</feature>
<dbReference type="InterPro" id="IPR058922">
    <property type="entry name" value="WHD_DRP"/>
</dbReference>
<dbReference type="Pfam" id="PF23247">
    <property type="entry name" value="LRR_RPS2"/>
    <property type="match status" value="1"/>
</dbReference>
<gene>
    <name evidence="11" type="primary">VvCHDp000209_8</name>
    <name evidence="11" type="ORF">CK203_029905</name>
</gene>
<dbReference type="InterPro" id="IPR042197">
    <property type="entry name" value="Apaf_helical"/>
</dbReference>
<dbReference type="SUPFAM" id="SSF52540">
    <property type="entry name" value="P-loop containing nucleoside triphosphate hydrolases"/>
    <property type="match status" value="1"/>
</dbReference>
<dbReference type="InterPro" id="IPR027417">
    <property type="entry name" value="P-loop_NTPase"/>
</dbReference>
<keyword evidence="4" id="KW-0547">Nucleotide-binding</keyword>
<evidence type="ECO:0000259" key="8">
    <source>
        <dbReference type="Pfam" id="PF00931"/>
    </source>
</evidence>
<dbReference type="GO" id="GO:0006952">
    <property type="term" value="P:defense response"/>
    <property type="evidence" value="ECO:0007669"/>
    <property type="project" value="UniProtKB-KW"/>
</dbReference>
<comment type="caution">
    <text evidence="11">The sequence shown here is derived from an EMBL/GenBank/DDBJ whole genome shotgun (WGS) entry which is preliminary data.</text>
</comment>
<evidence type="ECO:0000256" key="1">
    <source>
        <dbReference type="ARBA" id="ARBA00008894"/>
    </source>
</evidence>
<dbReference type="Gene3D" id="1.10.8.430">
    <property type="entry name" value="Helical domain of apoptotic protease-activating factors"/>
    <property type="match status" value="1"/>
</dbReference>
<dbReference type="GO" id="GO:0005524">
    <property type="term" value="F:ATP binding"/>
    <property type="evidence" value="ECO:0007669"/>
    <property type="project" value="UniProtKB-KW"/>
</dbReference>
<dbReference type="EMBL" id="QGNW01000119">
    <property type="protein sequence ID" value="RVW94788.1"/>
    <property type="molecule type" value="Genomic_DNA"/>
</dbReference>
<proteinExistence type="inferred from homology"/>
<dbReference type="SMART" id="SM00369">
    <property type="entry name" value="LRR_TYP"/>
    <property type="match status" value="2"/>
</dbReference>
<evidence type="ECO:0000256" key="6">
    <source>
        <dbReference type="ARBA" id="ARBA00022840"/>
    </source>
</evidence>
<feature type="domain" description="Disease resistance protein winged helix" evidence="10">
    <location>
        <begin position="170"/>
        <end position="234"/>
    </location>
</feature>
<dbReference type="InterPro" id="IPR057135">
    <property type="entry name" value="At4g27190-like_LRR"/>
</dbReference>
<dbReference type="SUPFAM" id="SSF52058">
    <property type="entry name" value="L domain-like"/>
    <property type="match status" value="1"/>
</dbReference>
<keyword evidence="3" id="KW-0677">Repeat</keyword>
<dbReference type="GO" id="GO:0043531">
    <property type="term" value="F:ADP binding"/>
    <property type="evidence" value="ECO:0007669"/>
    <property type="project" value="InterPro"/>
</dbReference>
<evidence type="ECO:0000256" key="4">
    <source>
        <dbReference type="ARBA" id="ARBA00022741"/>
    </source>
</evidence>
<evidence type="ECO:0000313" key="11">
    <source>
        <dbReference type="EMBL" id="RVW94788.1"/>
    </source>
</evidence>
<evidence type="ECO:0000256" key="5">
    <source>
        <dbReference type="ARBA" id="ARBA00022821"/>
    </source>
</evidence>
<keyword evidence="7" id="KW-0175">Coiled coil</keyword>
<evidence type="ECO:0000256" key="3">
    <source>
        <dbReference type="ARBA" id="ARBA00022737"/>
    </source>
</evidence>
<feature type="coiled-coil region" evidence="7">
    <location>
        <begin position="15"/>
        <end position="49"/>
    </location>
</feature>
<dbReference type="PANTHER" id="PTHR33463">
    <property type="entry name" value="NB-ARC DOMAIN-CONTAINING PROTEIN-RELATED"/>
    <property type="match status" value="1"/>
</dbReference>
<evidence type="ECO:0000256" key="7">
    <source>
        <dbReference type="SAM" id="Coils"/>
    </source>
</evidence>
<dbReference type="Pfam" id="PF00931">
    <property type="entry name" value="NB-ARC"/>
    <property type="match status" value="1"/>
</dbReference>
<protein>
    <submittedName>
        <fullName evidence="11">Putative disease resistance protein</fullName>
    </submittedName>
</protein>
<feature type="domain" description="NB-ARC" evidence="8">
    <location>
        <begin position="87"/>
        <end position="136"/>
    </location>
</feature>
<dbReference type="PROSITE" id="PS51450">
    <property type="entry name" value="LRR"/>
    <property type="match status" value="1"/>
</dbReference>
<dbReference type="InterPro" id="IPR002182">
    <property type="entry name" value="NB-ARC"/>
</dbReference>
<evidence type="ECO:0000256" key="2">
    <source>
        <dbReference type="ARBA" id="ARBA00022614"/>
    </source>
</evidence>
<keyword evidence="5" id="KW-0611">Plant defense</keyword>
<dbReference type="Proteomes" id="UP000288805">
    <property type="component" value="Unassembled WGS sequence"/>
</dbReference>
<dbReference type="PANTHER" id="PTHR33463:SF187">
    <property type="entry name" value="AND NB-ARC DOMAIN DISEASE RESISTANCE PROTEIN, PUTATIVE-RELATED"/>
    <property type="match status" value="1"/>
</dbReference>
<keyword evidence="2" id="KW-0433">Leucine-rich repeat</keyword>